<proteinExistence type="predicted"/>
<dbReference type="AlphaFoldDB" id="A0A6A1WJ38"/>
<dbReference type="Proteomes" id="UP000516437">
    <property type="component" value="Chromosome 1"/>
</dbReference>
<dbReference type="PANTHER" id="PTHR33127:SF5">
    <property type="entry name" value="TRANSMEMBRANE PROTEIN"/>
    <property type="match status" value="1"/>
</dbReference>
<comment type="caution">
    <text evidence="2">The sequence shown here is derived from an EMBL/GenBank/DDBJ whole genome shotgun (WGS) entry which is preliminary data.</text>
</comment>
<reference evidence="2 3" key="1">
    <citation type="journal article" date="2019" name="Plant Biotechnol. J.">
        <title>The red bayberry genome and genetic basis of sex determination.</title>
        <authorList>
            <person name="Jia H.M."/>
            <person name="Jia H.J."/>
            <person name="Cai Q.L."/>
            <person name="Wang Y."/>
            <person name="Zhao H.B."/>
            <person name="Yang W.F."/>
            <person name="Wang G.Y."/>
            <person name="Li Y.H."/>
            <person name="Zhan D.L."/>
            <person name="Shen Y.T."/>
            <person name="Niu Q.F."/>
            <person name="Chang L."/>
            <person name="Qiu J."/>
            <person name="Zhao L."/>
            <person name="Xie H.B."/>
            <person name="Fu W.Y."/>
            <person name="Jin J."/>
            <person name="Li X.W."/>
            <person name="Jiao Y."/>
            <person name="Zhou C.C."/>
            <person name="Tu T."/>
            <person name="Chai C.Y."/>
            <person name="Gao J.L."/>
            <person name="Fan L.J."/>
            <person name="van de Weg E."/>
            <person name="Wang J.Y."/>
            <person name="Gao Z.S."/>
        </authorList>
    </citation>
    <scope>NUCLEOTIDE SEQUENCE [LARGE SCALE GENOMIC DNA]</scope>
    <source>
        <tissue evidence="2">Leaves</tissue>
    </source>
</reference>
<feature type="domain" description="KIB1-4 beta-propeller" evidence="1">
    <location>
        <begin position="11"/>
        <end position="272"/>
    </location>
</feature>
<accession>A0A6A1WJ38</accession>
<sequence length="324" mass="37778">MSTDRDECRFYHPTYNWTSLMEIPELLGSRILFSKYGWLLLIRDYRSVFFYSPYTRAKVELPPLLAEWKPLETVLCFSYSPTSSDCFVIGLMDIRPGVFVMIKRGEKSWASREIAGQAVCRISNCNPVLYKGLCYCLDWEARIAVFDPNGNPSEWTVYAASRTPLPRDRFVFDDDRHNAFVNVVRQSFMVESGEGKLVAFMKYDNTKAVYVYETNLSNLPKRRGLNTTLKVTWRRVRSLRKKTLHISMGGSFLEPAEAREAGNKIYLPMIWDKKDLHTELFQSFGGDYSSKRRTNFHVKELRNCCWIQANRPSTLNGHNQDFEW</sequence>
<dbReference type="PANTHER" id="PTHR33127">
    <property type="entry name" value="TRANSMEMBRANE PROTEIN"/>
    <property type="match status" value="1"/>
</dbReference>
<dbReference type="InterPro" id="IPR005174">
    <property type="entry name" value="KIB1-4_b-propeller"/>
</dbReference>
<dbReference type="OrthoDB" id="1863935at2759"/>
<evidence type="ECO:0000313" key="3">
    <source>
        <dbReference type="Proteomes" id="UP000516437"/>
    </source>
</evidence>
<dbReference type="EMBL" id="RXIC02000019">
    <property type="protein sequence ID" value="KAB1225339.1"/>
    <property type="molecule type" value="Genomic_DNA"/>
</dbReference>
<keyword evidence="3" id="KW-1185">Reference proteome</keyword>
<organism evidence="2 3">
    <name type="scientific">Morella rubra</name>
    <name type="common">Chinese bayberry</name>
    <dbReference type="NCBI Taxonomy" id="262757"/>
    <lineage>
        <taxon>Eukaryota</taxon>
        <taxon>Viridiplantae</taxon>
        <taxon>Streptophyta</taxon>
        <taxon>Embryophyta</taxon>
        <taxon>Tracheophyta</taxon>
        <taxon>Spermatophyta</taxon>
        <taxon>Magnoliopsida</taxon>
        <taxon>eudicotyledons</taxon>
        <taxon>Gunneridae</taxon>
        <taxon>Pentapetalae</taxon>
        <taxon>rosids</taxon>
        <taxon>fabids</taxon>
        <taxon>Fagales</taxon>
        <taxon>Myricaceae</taxon>
        <taxon>Morella</taxon>
    </lineage>
</organism>
<protein>
    <recommendedName>
        <fullName evidence="1">KIB1-4 beta-propeller domain-containing protein</fullName>
    </recommendedName>
</protein>
<evidence type="ECO:0000313" key="2">
    <source>
        <dbReference type="EMBL" id="KAB1225339.1"/>
    </source>
</evidence>
<gene>
    <name evidence="2" type="ORF">CJ030_MR1G015659</name>
</gene>
<evidence type="ECO:0000259" key="1">
    <source>
        <dbReference type="Pfam" id="PF03478"/>
    </source>
</evidence>
<dbReference type="Pfam" id="PF03478">
    <property type="entry name" value="Beta-prop_KIB1-4"/>
    <property type="match status" value="1"/>
</dbReference>
<name>A0A6A1WJ38_9ROSI</name>